<dbReference type="AlphaFoldDB" id="A0A345CRG6"/>
<organism evidence="2 3">
    <name type="scientific">Erwinia tracheiphila</name>
    <dbReference type="NCBI Taxonomy" id="65700"/>
    <lineage>
        <taxon>Bacteria</taxon>
        <taxon>Pseudomonadati</taxon>
        <taxon>Pseudomonadota</taxon>
        <taxon>Gammaproteobacteria</taxon>
        <taxon>Enterobacterales</taxon>
        <taxon>Erwiniaceae</taxon>
        <taxon>Erwinia</taxon>
    </lineage>
</organism>
<dbReference type="EMBL" id="CP013970">
    <property type="protein sequence ID" value="AXF76033.1"/>
    <property type="molecule type" value="Genomic_DNA"/>
</dbReference>
<gene>
    <name evidence="2" type="ORF">AV903_08200</name>
</gene>
<sequence length="104" mass="11493">MKVSETALMKSGFSHTDLQKIKNNVESYGGTLEEVINDLARRFSTLLWVTAVCVVVFLLLVVFSSPIRVTAGGLAIIVGITIMSFAQPPILSYKSWRYRKIAKG</sequence>
<protein>
    <submittedName>
        <fullName evidence="2">Uncharacterized protein</fullName>
    </submittedName>
</protein>
<proteinExistence type="predicted"/>
<name>A0A345CRG6_9GAMM</name>
<evidence type="ECO:0000313" key="2">
    <source>
        <dbReference type="EMBL" id="AXF76033.1"/>
    </source>
</evidence>
<reference evidence="2 3" key="1">
    <citation type="submission" date="2016-01" db="EMBL/GenBank/DDBJ databases">
        <authorList>
            <person name="Oliw E.H."/>
        </authorList>
    </citation>
    <scope>NUCLEOTIDE SEQUENCE [LARGE SCALE GENOMIC DNA]</scope>
    <source>
        <strain evidence="2 3">MDcuke</strain>
    </source>
</reference>
<evidence type="ECO:0000256" key="1">
    <source>
        <dbReference type="SAM" id="Phobius"/>
    </source>
</evidence>
<keyword evidence="1" id="KW-0812">Transmembrane</keyword>
<keyword evidence="1" id="KW-0472">Membrane</keyword>
<feature type="transmembrane region" description="Helical" evidence="1">
    <location>
        <begin position="46"/>
        <end position="67"/>
    </location>
</feature>
<keyword evidence="1" id="KW-1133">Transmembrane helix</keyword>
<feature type="transmembrane region" description="Helical" evidence="1">
    <location>
        <begin position="73"/>
        <end position="93"/>
    </location>
</feature>
<dbReference type="RefSeq" id="WP_233480567.1">
    <property type="nucleotide sequence ID" value="NZ_CP013970.1"/>
</dbReference>
<evidence type="ECO:0000313" key="3">
    <source>
        <dbReference type="Proteomes" id="UP000264980"/>
    </source>
</evidence>
<dbReference type="Proteomes" id="UP000264980">
    <property type="component" value="Chromosome"/>
</dbReference>
<accession>A0A345CRG6</accession>